<evidence type="ECO:0000313" key="10">
    <source>
        <dbReference type="EMBL" id="NDL65471.1"/>
    </source>
</evidence>
<feature type="transmembrane region" description="Helical" evidence="8">
    <location>
        <begin position="210"/>
        <end position="234"/>
    </location>
</feature>
<evidence type="ECO:0000259" key="9">
    <source>
        <dbReference type="PROSITE" id="PS50850"/>
    </source>
</evidence>
<evidence type="ECO:0000256" key="7">
    <source>
        <dbReference type="ARBA" id="ARBA00023136"/>
    </source>
</evidence>
<evidence type="ECO:0000256" key="5">
    <source>
        <dbReference type="ARBA" id="ARBA00022692"/>
    </source>
</evidence>
<feature type="transmembrane region" description="Helical" evidence="8">
    <location>
        <begin position="334"/>
        <end position="360"/>
    </location>
</feature>
<evidence type="ECO:0000313" key="11">
    <source>
        <dbReference type="Proteomes" id="UP000461443"/>
    </source>
</evidence>
<feature type="transmembrane region" description="Helical" evidence="8">
    <location>
        <begin position="73"/>
        <end position="92"/>
    </location>
</feature>
<name>A0A845SSH8_9GAMM</name>
<comment type="subcellular location">
    <subcellularLocation>
        <location evidence="2">Endomembrane system</location>
        <topology evidence="2">Multi-pass membrane protein</topology>
    </subcellularLocation>
</comment>
<comment type="caution">
    <text evidence="10">The sequence shown here is derived from an EMBL/GenBank/DDBJ whole genome shotgun (WGS) entry which is preliminary data.</text>
</comment>
<dbReference type="GO" id="GO:0005886">
    <property type="term" value="C:plasma membrane"/>
    <property type="evidence" value="ECO:0007669"/>
    <property type="project" value="UniProtKB-SubCell"/>
</dbReference>
<dbReference type="SUPFAM" id="SSF103473">
    <property type="entry name" value="MFS general substrate transporter"/>
    <property type="match status" value="1"/>
</dbReference>
<evidence type="ECO:0000256" key="1">
    <source>
        <dbReference type="ARBA" id="ARBA00003279"/>
    </source>
</evidence>
<protein>
    <submittedName>
        <fullName evidence="10">MFS transporter</fullName>
    </submittedName>
</protein>
<dbReference type="PROSITE" id="PS00216">
    <property type="entry name" value="SUGAR_TRANSPORT_1"/>
    <property type="match status" value="1"/>
</dbReference>
<dbReference type="RefSeq" id="WP_162368185.1">
    <property type="nucleotide sequence ID" value="NZ_WUBS01000019.1"/>
</dbReference>
<feature type="transmembrane region" description="Helical" evidence="8">
    <location>
        <begin position="246"/>
        <end position="264"/>
    </location>
</feature>
<feature type="transmembrane region" description="Helical" evidence="8">
    <location>
        <begin position="276"/>
        <end position="295"/>
    </location>
</feature>
<dbReference type="InterPro" id="IPR036259">
    <property type="entry name" value="MFS_trans_sf"/>
</dbReference>
<feature type="transmembrane region" description="Helical" evidence="8">
    <location>
        <begin position="131"/>
        <end position="153"/>
    </location>
</feature>
<feature type="transmembrane region" description="Helical" evidence="8">
    <location>
        <begin position="98"/>
        <end position="119"/>
    </location>
</feature>
<evidence type="ECO:0000256" key="8">
    <source>
        <dbReference type="SAM" id="Phobius"/>
    </source>
</evidence>
<keyword evidence="7 8" id="KW-0472">Membrane</keyword>
<keyword evidence="4" id="KW-0813">Transport</keyword>
<dbReference type="AlphaFoldDB" id="A0A845SSH8"/>
<dbReference type="InterPro" id="IPR005829">
    <property type="entry name" value="Sugar_transporter_CS"/>
</dbReference>
<evidence type="ECO:0000256" key="6">
    <source>
        <dbReference type="ARBA" id="ARBA00022989"/>
    </source>
</evidence>
<dbReference type="Pfam" id="PF07690">
    <property type="entry name" value="MFS_1"/>
    <property type="match status" value="1"/>
</dbReference>
<dbReference type="InterPro" id="IPR011701">
    <property type="entry name" value="MFS"/>
</dbReference>
<dbReference type="GO" id="GO:0022857">
    <property type="term" value="F:transmembrane transporter activity"/>
    <property type="evidence" value="ECO:0007669"/>
    <property type="project" value="InterPro"/>
</dbReference>
<reference evidence="10 11" key="2">
    <citation type="submission" date="2020-02" db="EMBL/GenBank/DDBJ databases">
        <title>The new genus of Enterobacteriales.</title>
        <authorList>
            <person name="Kim I.S."/>
        </authorList>
    </citation>
    <scope>NUCLEOTIDE SEQUENCE [LARGE SCALE GENOMIC DNA]</scope>
    <source>
        <strain evidence="10 11">SAP-6</strain>
    </source>
</reference>
<evidence type="ECO:0000256" key="3">
    <source>
        <dbReference type="ARBA" id="ARBA00007520"/>
    </source>
</evidence>
<organism evidence="10 11">
    <name type="scientific">Acerihabitans arboris</name>
    <dbReference type="NCBI Taxonomy" id="2691583"/>
    <lineage>
        <taxon>Bacteria</taxon>
        <taxon>Pseudomonadati</taxon>
        <taxon>Pseudomonadota</taxon>
        <taxon>Gammaproteobacteria</taxon>
        <taxon>Enterobacterales</taxon>
        <taxon>Pectobacteriaceae</taxon>
        <taxon>Acerihabitans</taxon>
    </lineage>
</organism>
<proteinExistence type="inferred from homology"/>
<keyword evidence="5 8" id="KW-0812">Transmembrane</keyword>
<evidence type="ECO:0000256" key="4">
    <source>
        <dbReference type="ARBA" id="ARBA00022448"/>
    </source>
</evidence>
<sequence length="396" mass="42364">MNKPLIVIFTTIGLDAVGIGLIFPILPRLLEDVTHVDNVAPYIGIMTALYAVMQFIFAPVLGALSDRLGRRPVLLISLAGAAVNYVVMAFAPQLWMLLIGRALAGLTSANMSVATAYITDITPEDKRARRFGLFNAMFGIGFIVGPVLGGVLGDYWLRLPFIAAAALNAGNLLLALFVLPESRTPGREKIGLAALNPLRPLRWAFSMKNLMPVTIVFFILSATGEVYGTCWALWGNDVFRWNGLWIGLSLGAFGLCQALSQAFLPGPAVKLLGERGAILTGIAGTCVALVVIAFAKQGWMVFAIMPVFALGGIGVPALQSLATRLVDENRQGQFQGVLASAVSLASIVGPLAFSTFYFVFREQWPGAIWLSVVAVYAIAVPLVLSLRFRSGDHAGI</sequence>
<feature type="transmembrane region" description="Helical" evidence="8">
    <location>
        <begin position="366"/>
        <end position="386"/>
    </location>
</feature>
<keyword evidence="11" id="KW-1185">Reference proteome</keyword>
<feature type="transmembrane region" description="Helical" evidence="8">
    <location>
        <begin position="39"/>
        <end position="61"/>
    </location>
</feature>
<comment type="function">
    <text evidence="1">Resistance to tetracycline by an active tetracycline efflux. This is an energy-dependent process that decreases the accumulation of the antibiotic in whole cells. This protein functions as a metal-tetracycline/H(+) antiporter.</text>
</comment>
<gene>
    <name evidence="10" type="ORF">GRH90_22305</name>
</gene>
<dbReference type="PRINTS" id="PR01035">
    <property type="entry name" value="TCRTETA"/>
</dbReference>
<feature type="transmembrane region" description="Helical" evidence="8">
    <location>
        <begin position="159"/>
        <end position="179"/>
    </location>
</feature>
<dbReference type="Gene3D" id="1.20.1250.20">
    <property type="entry name" value="MFS general substrate transporter like domains"/>
    <property type="match status" value="1"/>
</dbReference>
<keyword evidence="6 8" id="KW-1133">Transmembrane helix</keyword>
<dbReference type="CDD" id="cd17388">
    <property type="entry name" value="MFS_TetA"/>
    <property type="match status" value="1"/>
</dbReference>
<dbReference type="PROSITE" id="PS50850">
    <property type="entry name" value="MFS"/>
    <property type="match status" value="1"/>
</dbReference>
<feature type="transmembrane region" description="Helical" evidence="8">
    <location>
        <begin position="5"/>
        <end position="27"/>
    </location>
</feature>
<feature type="transmembrane region" description="Helical" evidence="8">
    <location>
        <begin position="301"/>
        <end position="322"/>
    </location>
</feature>
<dbReference type="EMBL" id="WUBS01000019">
    <property type="protein sequence ID" value="NDL65471.1"/>
    <property type="molecule type" value="Genomic_DNA"/>
</dbReference>
<accession>A0A845SSH8</accession>
<feature type="domain" description="Major facilitator superfamily (MFS) profile" evidence="9">
    <location>
        <begin position="4"/>
        <end position="391"/>
    </location>
</feature>
<dbReference type="InterPro" id="IPR001958">
    <property type="entry name" value="Tet-R_TetA/multi-R_MdtG-like"/>
</dbReference>
<dbReference type="PANTHER" id="PTHR23504">
    <property type="entry name" value="MAJOR FACILITATOR SUPERFAMILY DOMAIN-CONTAINING PROTEIN 10"/>
    <property type="match status" value="1"/>
</dbReference>
<dbReference type="PANTHER" id="PTHR23504:SF15">
    <property type="entry name" value="MAJOR FACILITATOR SUPERFAMILY (MFS) PROFILE DOMAIN-CONTAINING PROTEIN"/>
    <property type="match status" value="1"/>
</dbReference>
<dbReference type="Proteomes" id="UP000461443">
    <property type="component" value="Unassembled WGS sequence"/>
</dbReference>
<comment type="similarity">
    <text evidence="3">Belongs to the major facilitator superfamily. TCR/Tet family.</text>
</comment>
<evidence type="ECO:0000256" key="2">
    <source>
        <dbReference type="ARBA" id="ARBA00004127"/>
    </source>
</evidence>
<dbReference type="InterPro" id="IPR020846">
    <property type="entry name" value="MFS_dom"/>
</dbReference>
<reference evidence="10 11" key="1">
    <citation type="submission" date="2019-12" db="EMBL/GenBank/DDBJ databases">
        <authorList>
            <person name="Lee S.D."/>
        </authorList>
    </citation>
    <scope>NUCLEOTIDE SEQUENCE [LARGE SCALE GENOMIC DNA]</scope>
    <source>
        <strain evidence="10 11">SAP-6</strain>
    </source>
</reference>